<evidence type="ECO:0000259" key="6">
    <source>
        <dbReference type="Pfam" id="PF13086"/>
    </source>
</evidence>
<reference evidence="9 10" key="1">
    <citation type="journal article" date="2017" name="Nat. Commun.">
        <title>Genome assembly with in vitro proximity ligation data and whole-genome triplication in lettuce.</title>
        <authorList>
            <person name="Reyes-Chin-Wo S."/>
            <person name="Wang Z."/>
            <person name="Yang X."/>
            <person name="Kozik A."/>
            <person name="Arikit S."/>
            <person name="Song C."/>
            <person name="Xia L."/>
            <person name="Froenicke L."/>
            <person name="Lavelle D.O."/>
            <person name="Truco M.J."/>
            <person name="Xia R."/>
            <person name="Zhu S."/>
            <person name="Xu C."/>
            <person name="Xu H."/>
            <person name="Xu X."/>
            <person name="Cox K."/>
            <person name="Korf I."/>
            <person name="Meyers B.C."/>
            <person name="Michelmore R.W."/>
        </authorList>
    </citation>
    <scope>NUCLEOTIDE SEQUENCE [LARGE SCALE GENOMIC DNA]</scope>
    <source>
        <strain evidence="10">cv. Salinas</strain>
        <tissue evidence="9">Seedlings</tissue>
    </source>
</reference>
<keyword evidence="2" id="KW-0378">Hydrolase</keyword>
<evidence type="ECO:0000313" key="10">
    <source>
        <dbReference type="Proteomes" id="UP000235145"/>
    </source>
</evidence>
<dbReference type="GO" id="GO:0003723">
    <property type="term" value="F:RNA binding"/>
    <property type="evidence" value="ECO:0000318"/>
    <property type="project" value="GO_Central"/>
</dbReference>
<dbReference type="Gene3D" id="3.40.50.300">
    <property type="entry name" value="P-loop containing nucleotide triphosphate hydrolases"/>
    <property type="match status" value="2"/>
</dbReference>
<dbReference type="InterPro" id="IPR041679">
    <property type="entry name" value="DNA2/NAM7-like_C"/>
</dbReference>
<evidence type="ECO:0000313" key="9">
    <source>
        <dbReference type="EMBL" id="KAJ0224139.1"/>
    </source>
</evidence>
<dbReference type="Pfam" id="PF13086">
    <property type="entry name" value="AAA_11"/>
    <property type="match status" value="1"/>
</dbReference>
<name>A0A9R1XSR4_LACSA</name>
<keyword evidence="10" id="KW-1185">Reference proteome</keyword>
<dbReference type="FunFam" id="3.40.50.300:FF:000326">
    <property type="entry name" value="P-loop containing nucleoside triphosphate hydrolase"/>
    <property type="match status" value="1"/>
</dbReference>
<sequence length="1108" mass="125755">MATDTDKKKSENKGEKLIHEVFSWSLDDVLNKNFYKSKVAEIPKTFPTVSDYTKSFVYPLYEETHADLLSKMLGVNRSPTAEVTKIKKSKDFRLPKALLYTIVLKRRQGFYSPEVGDLIALTDVKPKSVDDLKRPDKPYLIALVQSMKANKSNYQLFVLSSKPIIPEVVEMDIRKDVTSYSRMNVNHFVVYLTNLTTNIRISQALHAELEGERKKIIEKVLRADSSSVEESHLEFSVDTTEDLTLLKIKKFLKSFQLDSSQEAAVLSCIAARKHRDQNTIKLIWGPPGTGKTKTIGCLLFMLLRMKCRTLTCAPTNIAVVGVTKRVLSFVKDSLPYGTYGLGDIVLFGNGERMKIDDCKDLSEIFLEFRVKILADCLAPRSGWIGSSEWMIRFLEDPEQQYRMYLREKVQCDEKESDSSDTDEKAHSEEDEDEEYLIPDQKEKSEDSLLKNALKKNNWKTLIVSTLKGNKKLSNSETTHEDVNEGPSKQKSDKKNFQEIILTFEHFVTNGFTFLGNHIIYCLESLYTHMPTSIISLEEAKQMVELVSSLQSLGDSLKQTIAGNLDLKEALNGLDDSRKESISNLHAWRIASLQILKCLQNTLCFPDLKDEFETRRFCMANSCLIFCTASSSINLHTEGMSPLEFLISEEAEFGRSLFERLVSLGHKKHLLNVQYRMHPSISQFPNKKFYAKQILDGMNVKRITYGKSFLQGSIYGSYSFINVTSAKEEFDKSHSMKNLMEVAIISEIISSLYKESVARKRRVSVGCISPYKAQVNAILEKLGNKYMDSEDYFSVNVRSVDGFQGSEEDVIIISTVRCNGRGSVGFLSNHQRTNVALTRARYCLWILGNGSTLLNSGSIWRDLIVDAKDRGCFHNVSEDKNLAQAAMGALIELRQLDSLFNMDSFLFNDTKWQVKFNDTFLETIASFGDTKICKEVVTILLKLSSGWRKDGNNKVNLEGTSMLLEVYEVTQNLCLIWAVDIVVQNSLCIQVIKIWDVLPATKIEQLAKILVEKVYGNYTVNMMNRCKEKRVEGNLTLPVTWPMNSDTDQSWSLINQLATLSLRNQPKSSSSSRASSVWLVLGPWMVIQDLMEEEVGGEGERNLLILLRN</sequence>
<keyword evidence="1" id="KW-0547">Nucleotide-binding</keyword>
<evidence type="ECO:0008006" key="11">
    <source>
        <dbReference type="Google" id="ProtNLM"/>
    </source>
</evidence>
<dbReference type="PANTHER" id="PTHR10887">
    <property type="entry name" value="DNA2/NAM7 HELICASE FAMILY"/>
    <property type="match status" value="1"/>
</dbReference>
<dbReference type="GO" id="GO:0005524">
    <property type="term" value="F:ATP binding"/>
    <property type="evidence" value="ECO:0007669"/>
    <property type="project" value="UniProtKB-KW"/>
</dbReference>
<feature type="domain" description="DNA2/NAM7 helicase helicase" evidence="6">
    <location>
        <begin position="256"/>
        <end position="469"/>
    </location>
</feature>
<dbReference type="CDD" id="cd18808">
    <property type="entry name" value="SF1_C_Upf1"/>
    <property type="match status" value="1"/>
</dbReference>
<keyword evidence="3" id="KW-0347">Helicase</keyword>
<dbReference type="SUPFAM" id="SSF52540">
    <property type="entry name" value="P-loop containing nucleoside triphosphate hydrolases"/>
    <property type="match status" value="1"/>
</dbReference>
<evidence type="ECO:0000259" key="8">
    <source>
        <dbReference type="Pfam" id="PF20073"/>
    </source>
</evidence>
<feature type="region of interest" description="Disordered" evidence="5">
    <location>
        <begin position="472"/>
        <end position="491"/>
    </location>
</feature>
<dbReference type="InterPro" id="IPR027417">
    <property type="entry name" value="P-loop_NTPase"/>
</dbReference>
<dbReference type="PANTHER" id="PTHR10887:SF522">
    <property type="entry name" value="P-LOOP CONTAINING NUCLEOSIDE TRIPHOSPHATE HYDROLASES SUPERFAMILY PROTEIN"/>
    <property type="match status" value="1"/>
</dbReference>
<feature type="domain" description="DUF6469" evidence="8">
    <location>
        <begin position="106"/>
        <end position="207"/>
    </location>
</feature>
<evidence type="ECO:0000259" key="7">
    <source>
        <dbReference type="Pfam" id="PF13087"/>
    </source>
</evidence>
<accession>A0A9R1XSR4</accession>
<proteinExistence type="predicted"/>
<dbReference type="Pfam" id="PF20073">
    <property type="entry name" value="DUF6469"/>
    <property type="match status" value="1"/>
</dbReference>
<dbReference type="GO" id="GO:0016787">
    <property type="term" value="F:hydrolase activity"/>
    <property type="evidence" value="ECO:0007669"/>
    <property type="project" value="UniProtKB-KW"/>
</dbReference>
<comment type="caution">
    <text evidence="9">The sequence shown here is derived from an EMBL/GenBank/DDBJ whole genome shotgun (WGS) entry which is preliminary data.</text>
</comment>
<protein>
    <recommendedName>
        <fullName evidence="11">DNA2/NAM7 helicase-like C-terminal domain-containing protein</fullName>
    </recommendedName>
</protein>
<gene>
    <name evidence="9" type="ORF">LSAT_V11C200076130</name>
</gene>
<dbReference type="EMBL" id="NBSK02000002">
    <property type="protein sequence ID" value="KAJ0224139.1"/>
    <property type="molecule type" value="Genomic_DNA"/>
</dbReference>
<dbReference type="Pfam" id="PF13087">
    <property type="entry name" value="AAA_12"/>
    <property type="match status" value="1"/>
</dbReference>
<feature type="region of interest" description="Disordered" evidence="5">
    <location>
        <begin position="411"/>
        <end position="441"/>
    </location>
</feature>
<evidence type="ECO:0000256" key="5">
    <source>
        <dbReference type="SAM" id="MobiDB-lite"/>
    </source>
</evidence>
<organism evidence="9 10">
    <name type="scientific">Lactuca sativa</name>
    <name type="common">Garden lettuce</name>
    <dbReference type="NCBI Taxonomy" id="4236"/>
    <lineage>
        <taxon>Eukaryota</taxon>
        <taxon>Viridiplantae</taxon>
        <taxon>Streptophyta</taxon>
        <taxon>Embryophyta</taxon>
        <taxon>Tracheophyta</taxon>
        <taxon>Spermatophyta</taxon>
        <taxon>Magnoliopsida</taxon>
        <taxon>eudicotyledons</taxon>
        <taxon>Gunneridae</taxon>
        <taxon>Pentapetalae</taxon>
        <taxon>asterids</taxon>
        <taxon>campanulids</taxon>
        <taxon>Asterales</taxon>
        <taxon>Asteraceae</taxon>
        <taxon>Cichorioideae</taxon>
        <taxon>Cichorieae</taxon>
        <taxon>Lactucinae</taxon>
        <taxon>Lactuca</taxon>
    </lineage>
</organism>
<dbReference type="AlphaFoldDB" id="A0A9R1XSR4"/>
<dbReference type="GO" id="GO:0005694">
    <property type="term" value="C:chromosome"/>
    <property type="evidence" value="ECO:0007669"/>
    <property type="project" value="UniProtKB-ARBA"/>
</dbReference>
<dbReference type="InterPro" id="IPR045529">
    <property type="entry name" value="DUF6469"/>
</dbReference>
<feature type="compositionally biased region" description="Basic and acidic residues" evidence="5">
    <location>
        <begin position="411"/>
        <end position="427"/>
    </location>
</feature>
<feature type="compositionally biased region" description="Basic and acidic residues" evidence="5">
    <location>
        <begin position="477"/>
        <end position="491"/>
    </location>
</feature>
<evidence type="ECO:0000256" key="2">
    <source>
        <dbReference type="ARBA" id="ARBA00022801"/>
    </source>
</evidence>
<dbReference type="GO" id="GO:0004386">
    <property type="term" value="F:helicase activity"/>
    <property type="evidence" value="ECO:0007669"/>
    <property type="project" value="UniProtKB-KW"/>
</dbReference>
<evidence type="ECO:0000256" key="3">
    <source>
        <dbReference type="ARBA" id="ARBA00022806"/>
    </source>
</evidence>
<dbReference type="InterPro" id="IPR045055">
    <property type="entry name" value="DNA2/NAM7-like"/>
</dbReference>
<dbReference type="Proteomes" id="UP000235145">
    <property type="component" value="Unassembled WGS sequence"/>
</dbReference>
<evidence type="ECO:0000256" key="4">
    <source>
        <dbReference type="ARBA" id="ARBA00022840"/>
    </source>
</evidence>
<evidence type="ECO:0000256" key="1">
    <source>
        <dbReference type="ARBA" id="ARBA00022741"/>
    </source>
</evidence>
<dbReference type="InterPro" id="IPR047187">
    <property type="entry name" value="SF1_C_Upf1"/>
</dbReference>
<keyword evidence="4" id="KW-0067">ATP-binding</keyword>
<dbReference type="InterPro" id="IPR041677">
    <property type="entry name" value="DNA2/NAM7_AAA_11"/>
</dbReference>
<feature type="domain" description="DNA2/NAM7 helicase-like C-terminal" evidence="7">
    <location>
        <begin position="653"/>
        <end position="848"/>
    </location>
</feature>